<evidence type="ECO:0000313" key="1">
    <source>
        <dbReference type="EMBL" id="CAD9292190.1"/>
    </source>
</evidence>
<name>A0A7S1YD52_9STRA</name>
<sequence length="122" mass="13957">MILKELQSRTNTYVQPAAVQMELETFHSIEAELSHDKKESGEAYRLAATQCNFTLILRPVGYHRDVFDRRNKGLSCLENRICFSAKQTQDSFDLGRGGGGPEWKTFAMVSYHLGERRVTRKS</sequence>
<gene>
    <name evidence="1" type="ORF">GOCE00092_LOCUS17446</name>
</gene>
<reference evidence="1" key="1">
    <citation type="submission" date="2021-01" db="EMBL/GenBank/DDBJ databases">
        <authorList>
            <person name="Corre E."/>
            <person name="Pelletier E."/>
            <person name="Niang G."/>
            <person name="Scheremetjew M."/>
            <person name="Finn R."/>
            <person name="Kale V."/>
            <person name="Holt S."/>
            <person name="Cochrane G."/>
            <person name="Meng A."/>
            <person name="Brown T."/>
            <person name="Cohen L."/>
        </authorList>
    </citation>
    <scope>NUCLEOTIDE SEQUENCE</scope>
    <source>
        <strain evidence="1">CCMP 410</strain>
    </source>
</reference>
<protein>
    <submittedName>
        <fullName evidence="1">Uncharacterized protein</fullName>
    </submittedName>
</protein>
<accession>A0A7S1YD52</accession>
<dbReference type="EMBL" id="HBGK01033631">
    <property type="protein sequence ID" value="CAD9292190.1"/>
    <property type="molecule type" value="Transcribed_RNA"/>
</dbReference>
<proteinExistence type="predicted"/>
<dbReference type="AlphaFoldDB" id="A0A7S1YD52"/>
<organism evidence="1">
    <name type="scientific">Grammatophora oceanica</name>
    <dbReference type="NCBI Taxonomy" id="210454"/>
    <lineage>
        <taxon>Eukaryota</taxon>
        <taxon>Sar</taxon>
        <taxon>Stramenopiles</taxon>
        <taxon>Ochrophyta</taxon>
        <taxon>Bacillariophyta</taxon>
        <taxon>Fragilariophyceae</taxon>
        <taxon>Fragilariophycidae</taxon>
        <taxon>Rhabdonematales</taxon>
        <taxon>Grammatophoraceae</taxon>
        <taxon>Grammatophora</taxon>
    </lineage>
</organism>